<dbReference type="Pfam" id="PF07717">
    <property type="entry name" value="OB_NTP_bind"/>
    <property type="match status" value="1"/>
</dbReference>
<dbReference type="FunFam" id="3.40.50.300:FF:000007">
    <property type="entry name" value="Pre-mRNA-splicing factor ATP-dependent RNA helicase"/>
    <property type="match status" value="1"/>
</dbReference>
<dbReference type="GO" id="GO:0003724">
    <property type="term" value="F:RNA helicase activity"/>
    <property type="evidence" value="ECO:0007669"/>
    <property type="project" value="UniProtKB-EC"/>
</dbReference>
<dbReference type="PROSITE" id="PS51192">
    <property type="entry name" value="HELICASE_ATP_BIND_1"/>
    <property type="match status" value="1"/>
</dbReference>
<keyword evidence="5" id="KW-0378">Hydrolase</keyword>
<dbReference type="EC" id="3.6.4.13" evidence="1"/>
<accession>A0AAX4P6P5</accession>
<sequence length="659" mass="72885">MKRRRRGEDGNGGSGSAVSSDLPIHRVARDIVKAVSENESVVLVGETGSGKSTQLPQILADSKKFAVFPGAGICVTQPRRVAAVTIAQRVAFERGTKVGKEVGYAVRFEDETSRETKIKYATEGILLRESLSDSALSRYSIVILDEAHERTLNFDILLGMLKRIQRERRRRPGEGSRIRPLKLVVMSATLEAETFCEYLGCPKLDIPGRKFPVEAFYTFSPEQDYVEAAVCATFQLHDEEPDGDILLFLTGQEEIEAAEAMISEHARNRPSATKPLAVVMLYAAMPPETQLKAFRPAPEGTRKVILATNIAETSLTIDGVRYVIDPGFVKQRRYNPNTCSDSLSVVPISRAQVKQRAGRAGRQGPGKCFHLFPESEFFKLPRASAPEIKRTNLASTVLQMKALGIEDVAAFEFLEPPPKAALVRAFEQLLSLRALSSSGSISRDGRRMCGLPVDPTLAKVILTAHKLGCLDETLKVVSLLSVESVLHFSGKRKEEAHQAHLKFLHDGGDLLTLLRILTTFRNVKDRERAKWAKDNFVNARPLRKAWNIYNQLTNQVKYVADASEAGEENPDSMEDAVMKAMITGYFANAAQRTPDGAYKTLLSNQKVHIHPASVLFKKKPETVIFTELVQTSKLYARNVGVIDAGWLPELLPDLFVVGS</sequence>
<protein>
    <recommendedName>
        <fullName evidence="1">RNA helicase</fullName>
        <ecNumber evidence="1">3.6.4.13</ecNumber>
    </recommendedName>
</protein>
<dbReference type="InterPro" id="IPR011545">
    <property type="entry name" value="DEAD/DEAH_box_helicase_dom"/>
</dbReference>
<proteinExistence type="predicted"/>
<organism evidence="13 14">
    <name type="scientific">Chloropicon roscoffensis</name>
    <dbReference type="NCBI Taxonomy" id="1461544"/>
    <lineage>
        <taxon>Eukaryota</taxon>
        <taxon>Viridiplantae</taxon>
        <taxon>Chlorophyta</taxon>
        <taxon>Chloropicophyceae</taxon>
        <taxon>Chloropicales</taxon>
        <taxon>Chloropicaceae</taxon>
        <taxon>Chloropicon</taxon>
    </lineage>
</organism>
<keyword evidence="7" id="KW-0067">ATP-binding</keyword>
<dbReference type="InterPro" id="IPR007502">
    <property type="entry name" value="Helicase-assoc_dom"/>
</dbReference>
<evidence type="ECO:0000256" key="7">
    <source>
        <dbReference type="ARBA" id="ARBA00022840"/>
    </source>
</evidence>
<dbReference type="EMBL" id="CP151504">
    <property type="protein sequence ID" value="WZN61310.1"/>
    <property type="molecule type" value="Genomic_DNA"/>
</dbReference>
<dbReference type="GO" id="GO:0005730">
    <property type="term" value="C:nucleolus"/>
    <property type="evidence" value="ECO:0007669"/>
    <property type="project" value="TreeGrafter"/>
</dbReference>
<evidence type="ECO:0000256" key="9">
    <source>
        <dbReference type="ARBA" id="ARBA00047984"/>
    </source>
</evidence>
<dbReference type="Gene3D" id="3.40.50.300">
    <property type="entry name" value="P-loop containing nucleotide triphosphate hydrolases"/>
    <property type="match status" value="2"/>
</dbReference>
<dbReference type="Pfam" id="PF00270">
    <property type="entry name" value="DEAD"/>
    <property type="match status" value="1"/>
</dbReference>
<evidence type="ECO:0000256" key="10">
    <source>
        <dbReference type="SAM" id="MobiDB-lite"/>
    </source>
</evidence>
<dbReference type="CDD" id="cd18791">
    <property type="entry name" value="SF2_C_RHA"/>
    <property type="match status" value="1"/>
</dbReference>
<name>A0AAX4P6P5_9CHLO</name>
<evidence type="ECO:0000256" key="4">
    <source>
        <dbReference type="ARBA" id="ARBA00022741"/>
    </source>
</evidence>
<dbReference type="SMART" id="SM00487">
    <property type="entry name" value="DEXDc"/>
    <property type="match status" value="1"/>
</dbReference>
<dbReference type="PANTHER" id="PTHR18934:SF118">
    <property type="entry name" value="ATP-DEPENDENT RNA HELICASE DHX33"/>
    <property type="match status" value="1"/>
</dbReference>
<feature type="domain" description="Helicase ATP-binding" evidence="11">
    <location>
        <begin position="32"/>
        <end position="208"/>
    </location>
</feature>
<keyword evidence="3" id="KW-0747">Spliceosome</keyword>
<evidence type="ECO:0000259" key="12">
    <source>
        <dbReference type="PROSITE" id="PS51194"/>
    </source>
</evidence>
<keyword evidence="6" id="KW-0347">Helicase</keyword>
<dbReference type="AlphaFoldDB" id="A0AAX4P6P5"/>
<dbReference type="GO" id="GO:0005524">
    <property type="term" value="F:ATP binding"/>
    <property type="evidence" value="ECO:0007669"/>
    <property type="project" value="UniProtKB-KW"/>
</dbReference>
<dbReference type="SMART" id="SM00847">
    <property type="entry name" value="HA2"/>
    <property type="match status" value="1"/>
</dbReference>
<evidence type="ECO:0000313" key="13">
    <source>
        <dbReference type="EMBL" id="WZN61310.1"/>
    </source>
</evidence>
<dbReference type="SMART" id="SM00490">
    <property type="entry name" value="HELICc"/>
    <property type="match status" value="1"/>
</dbReference>
<dbReference type="InterPro" id="IPR001650">
    <property type="entry name" value="Helicase_C-like"/>
</dbReference>
<evidence type="ECO:0000256" key="1">
    <source>
        <dbReference type="ARBA" id="ARBA00012552"/>
    </source>
</evidence>
<dbReference type="GO" id="GO:0003725">
    <property type="term" value="F:double-stranded RNA binding"/>
    <property type="evidence" value="ECO:0007669"/>
    <property type="project" value="TreeGrafter"/>
</dbReference>
<feature type="domain" description="Helicase C-terminal" evidence="12">
    <location>
        <begin position="212"/>
        <end position="404"/>
    </location>
</feature>
<dbReference type="InterPro" id="IPR027417">
    <property type="entry name" value="P-loop_NTPase"/>
</dbReference>
<dbReference type="SUPFAM" id="SSF52540">
    <property type="entry name" value="P-loop containing nucleoside triphosphate hydrolases"/>
    <property type="match status" value="1"/>
</dbReference>
<evidence type="ECO:0000256" key="6">
    <source>
        <dbReference type="ARBA" id="ARBA00022806"/>
    </source>
</evidence>
<keyword evidence="8" id="KW-0508">mRNA splicing</keyword>
<dbReference type="GO" id="GO:0006397">
    <property type="term" value="P:mRNA processing"/>
    <property type="evidence" value="ECO:0007669"/>
    <property type="project" value="UniProtKB-KW"/>
</dbReference>
<evidence type="ECO:0000256" key="3">
    <source>
        <dbReference type="ARBA" id="ARBA00022728"/>
    </source>
</evidence>
<evidence type="ECO:0000259" key="11">
    <source>
        <dbReference type="PROSITE" id="PS51192"/>
    </source>
</evidence>
<evidence type="ECO:0000313" key="14">
    <source>
        <dbReference type="Proteomes" id="UP001472866"/>
    </source>
</evidence>
<keyword evidence="14" id="KW-1185">Reference proteome</keyword>
<keyword evidence="4" id="KW-0547">Nucleotide-binding</keyword>
<dbReference type="CDD" id="cd17917">
    <property type="entry name" value="DEXHc_RHA-like"/>
    <property type="match status" value="1"/>
</dbReference>
<keyword evidence="2" id="KW-0507">mRNA processing</keyword>
<reference evidence="13 14" key="1">
    <citation type="submission" date="2024-03" db="EMBL/GenBank/DDBJ databases">
        <title>Complete genome sequence of the green alga Chloropicon roscoffensis RCC1871.</title>
        <authorList>
            <person name="Lemieux C."/>
            <person name="Pombert J.-F."/>
            <person name="Otis C."/>
            <person name="Turmel M."/>
        </authorList>
    </citation>
    <scope>NUCLEOTIDE SEQUENCE [LARGE SCALE GENOMIC DNA]</scope>
    <source>
        <strain evidence="13 14">RCC1871</strain>
    </source>
</reference>
<evidence type="ECO:0000256" key="5">
    <source>
        <dbReference type="ARBA" id="ARBA00022801"/>
    </source>
</evidence>
<dbReference type="Gene3D" id="1.20.120.1080">
    <property type="match status" value="1"/>
</dbReference>
<dbReference type="Pfam" id="PF00271">
    <property type="entry name" value="Helicase_C"/>
    <property type="match status" value="1"/>
</dbReference>
<dbReference type="Proteomes" id="UP001472866">
    <property type="component" value="Chromosome 04"/>
</dbReference>
<dbReference type="InterPro" id="IPR011709">
    <property type="entry name" value="DEAD-box_helicase_OB_fold"/>
</dbReference>
<comment type="catalytic activity">
    <reaction evidence="9">
        <text>ATP + H2O = ADP + phosphate + H(+)</text>
        <dbReference type="Rhea" id="RHEA:13065"/>
        <dbReference type="ChEBI" id="CHEBI:15377"/>
        <dbReference type="ChEBI" id="CHEBI:15378"/>
        <dbReference type="ChEBI" id="CHEBI:30616"/>
        <dbReference type="ChEBI" id="CHEBI:43474"/>
        <dbReference type="ChEBI" id="CHEBI:456216"/>
        <dbReference type="EC" id="3.6.4.13"/>
    </reaction>
</comment>
<evidence type="ECO:0000256" key="2">
    <source>
        <dbReference type="ARBA" id="ARBA00022664"/>
    </source>
</evidence>
<dbReference type="Pfam" id="PF21010">
    <property type="entry name" value="HA2_C"/>
    <property type="match status" value="1"/>
</dbReference>
<dbReference type="GO" id="GO:0008380">
    <property type="term" value="P:RNA splicing"/>
    <property type="evidence" value="ECO:0007669"/>
    <property type="project" value="UniProtKB-KW"/>
</dbReference>
<dbReference type="InterPro" id="IPR002464">
    <property type="entry name" value="DNA/RNA_helicase_DEAH_CS"/>
</dbReference>
<dbReference type="InterPro" id="IPR014001">
    <property type="entry name" value="Helicase_ATP-bd"/>
</dbReference>
<feature type="region of interest" description="Disordered" evidence="10">
    <location>
        <begin position="1"/>
        <end position="20"/>
    </location>
</feature>
<dbReference type="PROSITE" id="PS00690">
    <property type="entry name" value="DEAH_ATP_HELICASE"/>
    <property type="match status" value="1"/>
</dbReference>
<gene>
    <name evidence="13" type="ORF">HKI87_04g28450</name>
</gene>
<dbReference type="GO" id="GO:0016787">
    <property type="term" value="F:hydrolase activity"/>
    <property type="evidence" value="ECO:0007669"/>
    <property type="project" value="UniProtKB-KW"/>
</dbReference>
<dbReference type="PANTHER" id="PTHR18934">
    <property type="entry name" value="ATP-DEPENDENT RNA HELICASE"/>
    <property type="match status" value="1"/>
</dbReference>
<evidence type="ECO:0000256" key="8">
    <source>
        <dbReference type="ARBA" id="ARBA00023187"/>
    </source>
</evidence>
<dbReference type="GO" id="GO:0045943">
    <property type="term" value="P:positive regulation of transcription by RNA polymerase I"/>
    <property type="evidence" value="ECO:0007669"/>
    <property type="project" value="TreeGrafter"/>
</dbReference>
<dbReference type="GO" id="GO:0005681">
    <property type="term" value="C:spliceosomal complex"/>
    <property type="evidence" value="ECO:0007669"/>
    <property type="project" value="UniProtKB-KW"/>
</dbReference>
<dbReference type="PROSITE" id="PS51194">
    <property type="entry name" value="HELICASE_CTER"/>
    <property type="match status" value="1"/>
</dbReference>